<proteinExistence type="predicted"/>
<dbReference type="RefSeq" id="WP_175169295.1">
    <property type="nucleotide sequence ID" value="NZ_CADIJQ010000001.1"/>
</dbReference>
<protein>
    <submittedName>
        <fullName evidence="1">Uncharacterized protein</fullName>
    </submittedName>
</protein>
<accession>A0A6S6ZHE2</accession>
<dbReference type="EMBL" id="CADIJQ010000001">
    <property type="protein sequence ID" value="CAB3680346.1"/>
    <property type="molecule type" value="Genomic_DNA"/>
</dbReference>
<organism evidence="1 2">
    <name type="scientific">Achromobacter kerstersii</name>
    <dbReference type="NCBI Taxonomy" id="1353890"/>
    <lineage>
        <taxon>Bacteria</taxon>
        <taxon>Pseudomonadati</taxon>
        <taxon>Pseudomonadota</taxon>
        <taxon>Betaproteobacteria</taxon>
        <taxon>Burkholderiales</taxon>
        <taxon>Alcaligenaceae</taxon>
        <taxon>Achromobacter</taxon>
    </lineage>
</organism>
<dbReference type="AlphaFoldDB" id="A0A6S6ZHE2"/>
<dbReference type="Proteomes" id="UP000494269">
    <property type="component" value="Unassembled WGS sequence"/>
</dbReference>
<gene>
    <name evidence="1" type="ORF">LMG3441_01557</name>
</gene>
<evidence type="ECO:0000313" key="2">
    <source>
        <dbReference type="Proteomes" id="UP000494269"/>
    </source>
</evidence>
<sequence>MESNGILAQVPGQFTAQASQTLPPAATADDRDYDVVIEARHLGTVRITFRKHKAKRAKHSHWFWLAQRAERV</sequence>
<name>A0A6S6ZHE2_9BURK</name>
<evidence type="ECO:0000313" key="1">
    <source>
        <dbReference type="EMBL" id="CAB3680346.1"/>
    </source>
</evidence>
<reference evidence="1 2" key="1">
    <citation type="submission" date="2020-04" db="EMBL/GenBank/DDBJ databases">
        <authorList>
            <person name="De Canck E."/>
        </authorList>
    </citation>
    <scope>NUCLEOTIDE SEQUENCE [LARGE SCALE GENOMIC DNA]</scope>
    <source>
        <strain evidence="1 2">LMG 3441</strain>
    </source>
</reference>
<keyword evidence="2" id="KW-1185">Reference proteome</keyword>